<dbReference type="InterPro" id="IPR041459">
    <property type="entry name" value="MPTase-PolyVal"/>
</dbReference>
<dbReference type="Pfam" id="PF18818">
    <property type="entry name" value="MPTase-PolyVal"/>
    <property type="match status" value="1"/>
</dbReference>
<dbReference type="GO" id="GO:0003697">
    <property type="term" value="F:single-stranded DNA binding"/>
    <property type="evidence" value="ECO:0007669"/>
    <property type="project" value="InterPro"/>
</dbReference>
<feature type="domain" description="Polyvalent protein metallopeptidase" evidence="2">
    <location>
        <begin position="279"/>
        <end position="395"/>
    </location>
</feature>
<feature type="domain" description="N-terminal" evidence="1">
    <location>
        <begin position="93"/>
        <end position="231"/>
    </location>
</feature>
<evidence type="ECO:0000259" key="2">
    <source>
        <dbReference type="Pfam" id="PF18818"/>
    </source>
</evidence>
<dbReference type="Proteomes" id="UP000198569">
    <property type="component" value="Unassembled WGS sequence"/>
</dbReference>
<keyword evidence="4" id="KW-1185">Reference proteome</keyword>
<dbReference type="InterPro" id="IPR027417">
    <property type="entry name" value="P-loop_NTPase"/>
</dbReference>
<organism evidence="3 4">
    <name type="scientific">Flavobacterium degerlachei</name>
    <dbReference type="NCBI Taxonomy" id="229203"/>
    <lineage>
        <taxon>Bacteria</taxon>
        <taxon>Pseudomonadati</taxon>
        <taxon>Bacteroidota</taxon>
        <taxon>Flavobacteriia</taxon>
        <taxon>Flavobacteriales</taxon>
        <taxon>Flavobacteriaceae</taxon>
        <taxon>Flavobacterium</taxon>
    </lineage>
</organism>
<dbReference type="InterPro" id="IPR013610">
    <property type="entry name" value="ArdC_N"/>
</dbReference>
<accession>A0A1H3B6B8</accession>
<dbReference type="SUPFAM" id="SSF52540">
    <property type="entry name" value="P-loop containing nucleoside triphosphate hydrolases"/>
    <property type="match status" value="1"/>
</dbReference>
<gene>
    <name evidence="3" type="ORF">SAMN05444338_109162</name>
</gene>
<reference evidence="4" key="1">
    <citation type="submission" date="2016-10" db="EMBL/GenBank/DDBJ databases">
        <authorList>
            <person name="Varghese N."/>
            <person name="Submissions S."/>
        </authorList>
    </citation>
    <scope>NUCLEOTIDE SEQUENCE [LARGE SCALE GENOMIC DNA]</scope>
    <source>
        <strain evidence="4">DSM 15718</strain>
    </source>
</reference>
<evidence type="ECO:0000313" key="3">
    <source>
        <dbReference type="EMBL" id="SDX37208.1"/>
    </source>
</evidence>
<protein>
    <submittedName>
        <fullName evidence="3">Antirestriction protein ArdC</fullName>
    </submittedName>
</protein>
<dbReference type="AlphaFoldDB" id="A0A1H3B6B8"/>
<dbReference type="OrthoDB" id="9792687at2"/>
<name>A0A1H3B6B8_9FLAO</name>
<sequence length="832" mass="94655">MSVINQFNGLGGAVVSRQDLEAIRTKAIQEENEEIVFRITALLDKFPKIQNFELEEHDCMVVESVPKNFLYGLDFEPSQDELHGLGKAVSPSEVYDMITAKIIKMIEVANANDYKRKWTAKDYGTGYTIPFNFVTKKRYRGVNVLMLTELEPLENPFFLTFKQVKDLKGKVKKGAKGFEVVYFTRIYKTEDRQKDVRFSSYDKKKVESFATENGIEKELGVIPMLKYYHVYNGKDIEGINFGLDTFKIGFIENESPVTDVKTLPIPEAIIKNYPTPQPTLKFGGDRAFYSPGKDHVQMPHLADFETVQDYYRTLLHEFSHSTGSSKRLARDFSGSFGSKKYAFEELVAELGAIFLSAEAGIIWHNNKNHAAYLKSWNSVLAQIKEDNKFIMKASTAAQKVADFVLQFNEKGNPLYFSDLEKELSKAVEKVQKKAKEPVKKAISEPKDTEKEATPPITKVRKKNKKIDPKQIALFGAKTKSTLETVKKGEELQYLENKNKIASINKFGVVTWHKKGLTTATRNRIRKDAVIVGLAAPLFEEAPKEIPAPGTEQIYNPATVIPIIENTSVENVFTDKNEESITLGSPVVEVQREEKVILPLNRNSLAYRRQNRSNITHEYYEIENPDVSEFLGKIEKKKKESVAITIAGGQGSGKTSFVFQLMNAFAKNYKVGHASIEEHPESALYENKAERFWNGNAKATIDSPEINSMQDIHDLIMRNDVIVIDSFSKLLSMNNKITLDETFRKKYDGKLFVIIYQLTTDGKMRGGSSSQFDGDIILFVEKFADFANNYVYADKNRYQNRSLDELHYNIANAKLVIDEPEEELKFTEEIERI</sequence>
<evidence type="ECO:0000313" key="4">
    <source>
        <dbReference type="Proteomes" id="UP000198569"/>
    </source>
</evidence>
<dbReference type="STRING" id="229203.SAMN05444338_109162"/>
<evidence type="ECO:0000259" key="1">
    <source>
        <dbReference type="Pfam" id="PF08401"/>
    </source>
</evidence>
<dbReference type="RefSeq" id="WP_091432979.1">
    <property type="nucleotide sequence ID" value="NZ_FNMV01000009.1"/>
</dbReference>
<dbReference type="Pfam" id="PF08401">
    <property type="entry name" value="ArdcN"/>
    <property type="match status" value="1"/>
</dbReference>
<dbReference type="Gene3D" id="3.40.50.300">
    <property type="entry name" value="P-loop containing nucleotide triphosphate hydrolases"/>
    <property type="match status" value="1"/>
</dbReference>
<proteinExistence type="predicted"/>
<dbReference type="EMBL" id="FNMV01000009">
    <property type="protein sequence ID" value="SDX37208.1"/>
    <property type="molecule type" value="Genomic_DNA"/>
</dbReference>